<dbReference type="PANTHER" id="PTHR45784">
    <property type="entry name" value="C-TYPE LECTIN DOMAIN FAMILY 20 MEMBER A-RELATED"/>
    <property type="match status" value="1"/>
</dbReference>
<feature type="signal peptide" evidence="1">
    <location>
        <begin position="1"/>
        <end position="22"/>
    </location>
</feature>
<evidence type="ECO:0000256" key="1">
    <source>
        <dbReference type="SAM" id="SignalP"/>
    </source>
</evidence>
<organism evidence="3 4">
    <name type="scientific">Triplophysa rosa</name>
    <name type="common">Cave loach</name>
    <dbReference type="NCBI Taxonomy" id="992332"/>
    <lineage>
        <taxon>Eukaryota</taxon>
        <taxon>Metazoa</taxon>
        <taxon>Chordata</taxon>
        <taxon>Craniata</taxon>
        <taxon>Vertebrata</taxon>
        <taxon>Euteleostomi</taxon>
        <taxon>Actinopterygii</taxon>
        <taxon>Neopterygii</taxon>
        <taxon>Teleostei</taxon>
        <taxon>Ostariophysi</taxon>
        <taxon>Cypriniformes</taxon>
        <taxon>Nemacheilidae</taxon>
        <taxon>Triplophysa</taxon>
    </lineage>
</organism>
<dbReference type="PANTHER" id="PTHR45784:SF3">
    <property type="entry name" value="C-TYPE LECTIN DOMAIN FAMILY 4 MEMBER K-LIKE-RELATED"/>
    <property type="match status" value="1"/>
</dbReference>
<evidence type="ECO:0000259" key="2">
    <source>
        <dbReference type="Pfam" id="PF00059"/>
    </source>
</evidence>
<accession>A0A9W7T4S9</accession>
<protein>
    <submittedName>
        <fullName evidence="3">Lithostathine-1-beta-like</fullName>
    </submittedName>
</protein>
<comment type="caution">
    <text evidence="3">The sequence shown here is derived from an EMBL/GenBank/DDBJ whole genome shotgun (WGS) entry which is preliminary data.</text>
</comment>
<dbReference type="InterPro" id="IPR001304">
    <property type="entry name" value="C-type_lectin-like"/>
</dbReference>
<gene>
    <name evidence="3" type="ORF">IRJ41_001757</name>
</gene>
<dbReference type="Gene3D" id="3.10.100.10">
    <property type="entry name" value="Mannose-Binding Protein A, subunit A"/>
    <property type="match status" value="1"/>
</dbReference>
<keyword evidence="4" id="KW-1185">Reference proteome</keyword>
<evidence type="ECO:0000313" key="3">
    <source>
        <dbReference type="EMBL" id="KAI7789637.1"/>
    </source>
</evidence>
<reference evidence="3" key="1">
    <citation type="submission" date="2021-02" db="EMBL/GenBank/DDBJ databases">
        <title>Comparative genomics reveals that relaxation of natural selection precedes convergent phenotypic evolution of cavefish.</title>
        <authorList>
            <person name="Peng Z."/>
        </authorList>
    </citation>
    <scope>NUCLEOTIDE SEQUENCE</scope>
    <source>
        <tissue evidence="3">Muscle</tissue>
    </source>
</reference>
<evidence type="ECO:0000313" key="4">
    <source>
        <dbReference type="Proteomes" id="UP001059041"/>
    </source>
</evidence>
<dbReference type="InterPro" id="IPR016186">
    <property type="entry name" value="C-type_lectin-like/link_sf"/>
</dbReference>
<proteinExistence type="predicted"/>
<dbReference type="SUPFAM" id="SSF56436">
    <property type="entry name" value="C-type lectin-like"/>
    <property type="match status" value="1"/>
</dbReference>
<feature type="chain" id="PRO_5040767819" evidence="1">
    <location>
        <begin position="23"/>
        <end position="86"/>
    </location>
</feature>
<keyword evidence="1" id="KW-0732">Signal</keyword>
<dbReference type="Pfam" id="PF00059">
    <property type="entry name" value="Lectin_C"/>
    <property type="match status" value="1"/>
</dbReference>
<dbReference type="Proteomes" id="UP001059041">
    <property type="component" value="Unassembled WGS sequence"/>
</dbReference>
<sequence length="86" mass="9834">MERLSHLLLLSGLCLLIQSITCQYVLIQESKSWDEALAYCRQNHIDLATVQNNEDWTNIQRDVQPALTSAVWTGMFNDQLAVVLSR</sequence>
<feature type="domain" description="C-type lectin" evidence="2">
    <location>
        <begin position="29"/>
        <end position="77"/>
    </location>
</feature>
<dbReference type="InterPro" id="IPR016187">
    <property type="entry name" value="CTDL_fold"/>
</dbReference>
<dbReference type="AlphaFoldDB" id="A0A9W7T4S9"/>
<name>A0A9W7T4S9_TRIRA</name>
<dbReference type="EMBL" id="JAFHDT010000405">
    <property type="protein sequence ID" value="KAI7789637.1"/>
    <property type="molecule type" value="Genomic_DNA"/>
</dbReference>